<evidence type="ECO:0000313" key="2">
    <source>
        <dbReference type="Proteomes" id="UP000640786"/>
    </source>
</evidence>
<dbReference type="RefSeq" id="WP_144536875.1">
    <property type="nucleotide sequence ID" value="NZ_JACSQO010000007.1"/>
</dbReference>
<evidence type="ECO:0000313" key="1">
    <source>
        <dbReference type="EMBL" id="MBD7945199.1"/>
    </source>
</evidence>
<comment type="caution">
    <text evidence="1">The sequence shown here is derived from an EMBL/GenBank/DDBJ whole genome shotgun (WGS) entry which is preliminary data.</text>
</comment>
<dbReference type="EMBL" id="JACSQO010000007">
    <property type="protein sequence ID" value="MBD7945199.1"/>
    <property type="molecule type" value="Genomic_DNA"/>
</dbReference>
<gene>
    <name evidence="1" type="ORF">H9650_13815</name>
</gene>
<sequence>MHWNGKDSAVFQAQKEYIDTAIIPLILIDGSEHGFPFAASAADFTLSLANTIENQFKGRIVLFPSFSYTNNQDKQSLLDAWNEELKKAGFKHTFYVTSDREWSTMGEDQNVIWFPSIPLDSMDQKMKISVLEDQLRQLIPLFAKKWANS</sequence>
<name>A0ABR8RBP0_9BACI</name>
<organism evidence="1 2">
    <name type="scientific">Psychrobacillus faecigallinarum</name>
    <dbReference type="NCBI Taxonomy" id="2762235"/>
    <lineage>
        <taxon>Bacteria</taxon>
        <taxon>Bacillati</taxon>
        <taxon>Bacillota</taxon>
        <taxon>Bacilli</taxon>
        <taxon>Bacillales</taxon>
        <taxon>Bacillaceae</taxon>
        <taxon>Psychrobacillus</taxon>
    </lineage>
</organism>
<dbReference type="Proteomes" id="UP000640786">
    <property type="component" value="Unassembled WGS sequence"/>
</dbReference>
<keyword evidence="2" id="KW-1185">Reference proteome</keyword>
<accession>A0ABR8RBP0</accession>
<dbReference type="InterPro" id="IPR019615">
    <property type="entry name" value="DUF2487"/>
</dbReference>
<proteinExistence type="predicted"/>
<protein>
    <submittedName>
        <fullName evidence="1">YpiF family protein</fullName>
    </submittedName>
</protein>
<dbReference type="Pfam" id="PF10673">
    <property type="entry name" value="DUF2487"/>
    <property type="match status" value="1"/>
</dbReference>
<reference evidence="1 2" key="1">
    <citation type="submission" date="2020-08" db="EMBL/GenBank/DDBJ databases">
        <title>A Genomic Blueprint of the Chicken Gut Microbiome.</title>
        <authorList>
            <person name="Gilroy R."/>
            <person name="Ravi A."/>
            <person name="Getino M."/>
            <person name="Pursley I."/>
            <person name="Horton D.L."/>
            <person name="Alikhan N.-F."/>
            <person name="Baker D."/>
            <person name="Gharbi K."/>
            <person name="Hall N."/>
            <person name="Watson M."/>
            <person name="Adriaenssens E.M."/>
            <person name="Foster-Nyarko E."/>
            <person name="Jarju S."/>
            <person name="Secka A."/>
            <person name="Antonio M."/>
            <person name="Oren A."/>
            <person name="Chaudhuri R."/>
            <person name="La Ragione R.M."/>
            <person name="Hildebrand F."/>
            <person name="Pallen M.J."/>
        </authorList>
    </citation>
    <scope>NUCLEOTIDE SEQUENCE [LARGE SCALE GENOMIC DNA]</scope>
    <source>
        <strain evidence="1 2">Sa2BUA9</strain>
    </source>
</reference>